<name>A0A147GP51_9BURK</name>
<dbReference type="PATRIC" id="fig|433924.3.peg.927"/>
<evidence type="ECO:0000313" key="3">
    <source>
        <dbReference type="EMBL" id="KTT15867.1"/>
    </source>
</evidence>
<dbReference type="NCBIfam" id="TIGR01630">
    <property type="entry name" value="psiM2_ORF9"/>
    <property type="match status" value="1"/>
</dbReference>
<dbReference type="OrthoDB" id="9771580at2"/>
<dbReference type="EMBL" id="LDSL01000132">
    <property type="protein sequence ID" value="KTT15867.1"/>
    <property type="molecule type" value="Genomic_DNA"/>
</dbReference>
<keyword evidence="4" id="KW-1185">Reference proteome</keyword>
<evidence type="ECO:0000256" key="1">
    <source>
        <dbReference type="ARBA" id="ARBA00022612"/>
    </source>
</evidence>
<dbReference type="Pfam" id="PF17289">
    <property type="entry name" value="Terminase_6C"/>
    <property type="match status" value="1"/>
</dbReference>
<sequence>MRRAWPVLEPGQPYIHGWHMDAICDHLEAITSGQIKRLLINIPPGTMKSMASAVFWPAWEWGPRGMPAMRFIGASHEEKLAIRDNVKMRRLIQSDWYQALWPTTMAGDQNAKTYFENDRTGWRQACPVKSMTGRRGDRVTWDDPHSVEDAHSDAALEEANRIFRETLPTRLNSPKESAILIVMQRLSVKDVSGVILSEDMGYEHLCLPMEYEGPRKATVIGFTDPRKEQGELLFPERFPREVVERDKKIMGPYAVAGQFQQRPSPAQGGEFMPDLMEVVDAIPGTVTQWVRGWDLAATEGAGDYTASAKLGKLADGRFVIANVDRKQYGTATRDQYIKATASADGMGRVKQSLPQDPGQAGKGQAKALVGMLAGHQAVTSLESGDKVIRARPLASQVNAGNVLLLRGPWNTEFTEELRLFPNGLHDDQVDAAARAFNELLSPTAGIFC</sequence>
<dbReference type="InterPro" id="IPR035421">
    <property type="entry name" value="Terminase_6C"/>
</dbReference>
<evidence type="ECO:0000313" key="4">
    <source>
        <dbReference type="Proteomes" id="UP000072741"/>
    </source>
</evidence>
<dbReference type="AlphaFoldDB" id="A0A147GP51"/>
<dbReference type="Proteomes" id="UP000072741">
    <property type="component" value="Unassembled WGS sequence"/>
</dbReference>
<reference evidence="3 4" key="1">
    <citation type="journal article" date="2016" name="Front. Microbiol.">
        <title>Genomic Resource of Rice Seed Associated Bacteria.</title>
        <authorList>
            <person name="Midha S."/>
            <person name="Bansal K."/>
            <person name="Sharma S."/>
            <person name="Kumar N."/>
            <person name="Patil P.P."/>
            <person name="Chaudhry V."/>
            <person name="Patil P.B."/>
        </authorList>
    </citation>
    <scope>NUCLEOTIDE SEQUENCE [LARGE SCALE GENOMIC DNA]</scope>
    <source>
        <strain evidence="3 4">NS331</strain>
    </source>
</reference>
<keyword evidence="1" id="KW-1188">Viral release from host cell</keyword>
<evidence type="ECO:0000259" key="2">
    <source>
        <dbReference type="Pfam" id="PF17289"/>
    </source>
</evidence>
<comment type="caution">
    <text evidence="3">The sequence shown here is derived from an EMBL/GenBank/DDBJ whole genome shotgun (WGS) entry which is preliminary data.</text>
</comment>
<proteinExistence type="predicted"/>
<dbReference type="InterPro" id="IPR006517">
    <property type="entry name" value="Phage_terminase_lsu-like_C"/>
</dbReference>
<organism evidence="3 4">
    <name type="scientific">Pseudacidovorax intermedius</name>
    <dbReference type="NCBI Taxonomy" id="433924"/>
    <lineage>
        <taxon>Bacteria</taxon>
        <taxon>Pseudomonadati</taxon>
        <taxon>Pseudomonadota</taxon>
        <taxon>Betaproteobacteria</taxon>
        <taxon>Burkholderiales</taxon>
        <taxon>Comamonadaceae</taxon>
        <taxon>Pseudacidovorax</taxon>
    </lineage>
</organism>
<protein>
    <recommendedName>
        <fullName evidence="2">Terminase large subunit gp17-like C-terminal domain-containing protein</fullName>
    </recommendedName>
</protein>
<gene>
    <name evidence="3" type="ORF">NS331_19545</name>
</gene>
<accession>A0A147GP51</accession>
<feature type="domain" description="Terminase large subunit gp17-like C-terminal" evidence="2">
    <location>
        <begin position="291"/>
        <end position="438"/>
    </location>
</feature>